<keyword evidence="6" id="KW-1185">Reference proteome</keyword>
<dbReference type="PANTHER" id="PTHR14495">
    <property type="entry name" value="SHIELDIN COMPLEX SUBUNIT 2"/>
    <property type="match status" value="1"/>
</dbReference>
<evidence type="ECO:0000259" key="4">
    <source>
        <dbReference type="Pfam" id="PF22779"/>
    </source>
</evidence>
<dbReference type="AlphaFoldDB" id="A0A401NVE4"/>
<dbReference type="GO" id="GO:0010569">
    <property type="term" value="P:regulation of double-strand break repair via homologous recombination"/>
    <property type="evidence" value="ECO:0007669"/>
    <property type="project" value="TreeGrafter"/>
</dbReference>
<dbReference type="OrthoDB" id="5963585at2759"/>
<name>A0A401NVE4_SCYTO</name>
<dbReference type="InterPro" id="IPR031589">
    <property type="entry name" value="SHLD2_C"/>
</dbReference>
<proteinExistence type="predicted"/>
<dbReference type="OMA" id="YISAQHS"/>
<evidence type="ECO:0000313" key="6">
    <source>
        <dbReference type="Proteomes" id="UP000288216"/>
    </source>
</evidence>
<dbReference type="EMBL" id="BFAA01008104">
    <property type="protein sequence ID" value="GCB64845.1"/>
    <property type="molecule type" value="Genomic_DNA"/>
</dbReference>
<dbReference type="PANTHER" id="PTHR14495:SF2">
    <property type="entry name" value="SHIELDIN COMPLEX SUBUNIT 2"/>
    <property type="match status" value="1"/>
</dbReference>
<reference evidence="5 6" key="1">
    <citation type="journal article" date="2018" name="Nat. Ecol. Evol.">
        <title>Shark genomes provide insights into elasmobranch evolution and the origin of vertebrates.</title>
        <authorList>
            <person name="Hara Y"/>
            <person name="Yamaguchi K"/>
            <person name="Onimaru K"/>
            <person name="Kadota M"/>
            <person name="Koyanagi M"/>
            <person name="Keeley SD"/>
            <person name="Tatsumi K"/>
            <person name="Tanaka K"/>
            <person name="Motone F"/>
            <person name="Kageyama Y"/>
            <person name="Nozu R"/>
            <person name="Adachi N"/>
            <person name="Nishimura O"/>
            <person name="Nakagawa R"/>
            <person name="Tanegashima C"/>
            <person name="Kiyatake I"/>
            <person name="Matsumoto R"/>
            <person name="Murakumo K"/>
            <person name="Nishida K"/>
            <person name="Terakita A"/>
            <person name="Kuratani S"/>
            <person name="Sato K"/>
            <person name="Hyodo S Kuraku.S."/>
        </authorList>
    </citation>
    <scope>NUCLEOTIDE SEQUENCE [LARGE SCALE GENOMIC DNA]</scope>
</reference>
<comment type="caution">
    <text evidence="5">The sequence shown here is derived from an EMBL/GenBank/DDBJ whole genome shotgun (WGS) entry which is preliminary data.</text>
</comment>
<feature type="domain" description="Shieldin complex subunit 2 second OB fold" evidence="4">
    <location>
        <begin position="610"/>
        <end position="691"/>
    </location>
</feature>
<dbReference type="GO" id="GO:0005634">
    <property type="term" value="C:nucleus"/>
    <property type="evidence" value="ECO:0007669"/>
    <property type="project" value="TreeGrafter"/>
</dbReference>
<protein>
    <submittedName>
        <fullName evidence="5">Uncharacterized protein</fullName>
    </submittedName>
</protein>
<dbReference type="Pfam" id="PF21669">
    <property type="entry name" value="SHLD2_OB1"/>
    <property type="match status" value="1"/>
</dbReference>
<organism evidence="5 6">
    <name type="scientific">Scyliorhinus torazame</name>
    <name type="common">Cloudy catshark</name>
    <name type="synonym">Catulus torazame</name>
    <dbReference type="NCBI Taxonomy" id="75743"/>
    <lineage>
        <taxon>Eukaryota</taxon>
        <taxon>Metazoa</taxon>
        <taxon>Chordata</taxon>
        <taxon>Craniata</taxon>
        <taxon>Vertebrata</taxon>
        <taxon>Chondrichthyes</taxon>
        <taxon>Elasmobranchii</taxon>
        <taxon>Galeomorphii</taxon>
        <taxon>Galeoidea</taxon>
        <taxon>Carcharhiniformes</taxon>
        <taxon>Scyliorhinidae</taxon>
        <taxon>Scyliorhinus</taxon>
    </lineage>
</organism>
<dbReference type="Proteomes" id="UP000288216">
    <property type="component" value="Unassembled WGS sequence"/>
</dbReference>
<dbReference type="InterPro" id="IPR053944">
    <property type="entry name" value="SHLD2_OB2"/>
</dbReference>
<dbReference type="Pfam" id="PF22779">
    <property type="entry name" value="OB_SHLD2_2nd"/>
    <property type="match status" value="1"/>
</dbReference>
<evidence type="ECO:0000256" key="1">
    <source>
        <dbReference type="SAM" id="MobiDB-lite"/>
    </source>
</evidence>
<gene>
    <name evidence="5" type="ORF">scyTo_0014818</name>
</gene>
<feature type="compositionally biased region" description="Basic and acidic residues" evidence="1">
    <location>
        <begin position="178"/>
        <end position="197"/>
    </location>
</feature>
<evidence type="ECO:0000259" key="3">
    <source>
        <dbReference type="Pfam" id="PF21669"/>
    </source>
</evidence>
<feature type="compositionally biased region" description="Polar residues" evidence="1">
    <location>
        <begin position="159"/>
        <end position="176"/>
    </location>
</feature>
<sequence length="916" mass="102326">MSNEKIHVFLGAPAVLSQRKTSAKEAVADGSSKKWLQCQVWYENGSLNAKPRDCSTKESQEHFICHEAMSQLKNRSGLSSTSKREEGNIALSQECAFENLDASLLGQGMSKECDLLHNKEIYARQIGKQLWKGSSNRTLLNSEGSIKITEEHDSDPINPASSGGSSNTPLVSYSRSRQSRENRSDNRDPTDRIAEQNAPLREDCPEFLCDSLTEYLQHTFPAEGQQSCSRCTTVNEGLSTDAEFLSVLTASQASIHSQGLSQRQFITQDLHENLKGKLGKSTIDTKLPCLPLACTHIFIGPDGESTSEAVWGQGDSSENTQELFSLLSNRQSASEVVAGRTSESSEQPFSPITKWSEDDVEVNIEPYGRGILCSQVADSSKWSLEGSIEATEVQVTQTSRSSVYLDGDSPSCKKMKTMYSERRRSDLGRYLKAQGDRWPIPKIGLIDTEQLKNCTDRSRKYHILVTILSRCLLKEIQIKSGSFAGCRVPIATILVTDQSGVTMKIALWRASAFWALSVFPGDILVVTDVTVHRNQWQGEELLQSTPRSKLIKLGPWLQIQTAQWSQTVNAIALKELITYISAQHSHLLAAESTNHQCLESRQYVNIYKLQPGMVVHAQLKVVLITVLSENTYTYRGKEQQKVVLSVEQIKGQPGTLTLWGNGMTWHTQIQKKLDHVWDFRNLLVFQNPITGDLELHTTPWSSCECLFDDDERAIAFRTKYHPSETAAIKVMDLYTLLHTKYSGSVQLRTHIVAMQWNAHSTLNPFFTMDASTPVETVFASLSHFTYSGCGNCGSELELDENGIYQQCIPCLPNGTVQIFYRPTMLVITDQGFQIDVLVSSKLMEKIFLNIPPTCLSKLLGPSDKVTYGMAIADLCCSLFADPSDCYVVTLQSQFHLDENSIAMKQEFYLLDFRSDH</sequence>
<dbReference type="InterPro" id="IPR029715">
    <property type="entry name" value="FAM35A"/>
</dbReference>
<feature type="domain" description="Shieldin complex subunit 2 first OB fold" evidence="3">
    <location>
        <begin position="448"/>
        <end position="577"/>
    </location>
</feature>
<dbReference type="GO" id="GO:0035861">
    <property type="term" value="C:site of double-strand break"/>
    <property type="evidence" value="ECO:0007669"/>
    <property type="project" value="TreeGrafter"/>
</dbReference>
<dbReference type="Pfam" id="PF15793">
    <property type="entry name" value="SHLD2_C"/>
    <property type="match status" value="1"/>
</dbReference>
<evidence type="ECO:0000313" key="5">
    <source>
        <dbReference type="EMBL" id="GCB64845.1"/>
    </source>
</evidence>
<accession>A0A401NVE4</accession>
<dbReference type="InterPro" id="IPR049507">
    <property type="entry name" value="SHLD2_OB1"/>
</dbReference>
<feature type="domain" description="Shieldin complex subunit 2 C-terminal" evidence="2">
    <location>
        <begin position="750"/>
        <end position="912"/>
    </location>
</feature>
<feature type="region of interest" description="Disordered" evidence="1">
    <location>
        <begin position="150"/>
        <end position="197"/>
    </location>
</feature>
<dbReference type="STRING" id="75743.A0A401NVE4"/>
<evidence type="ECO:0000259" key="2">
    <source>
        <dbReference type="Pfam" id="PF15793"/>
    </source>
</evidence>